<evidence type="ECO:0000259" key="5">
    <source>
        <dbReference type="Pfam" id="PF00669"/>
    </source>
</evidence>
<keyword evidence="7" id="KW-0966">Cell projection</keyword>
<dbReference type="SUPFAM" id="SSF64518">
    <property type="entry name" value="Phase 1 flagellin"/>
    <property type="match status" value="1"/>
</dbReference>
<feature type="domain" description="Flagellin C-terminal" evidence="6">
    <location>
        <begin position="323"/>
        <end position="403"/>
    </location>
</feature>
<dbReference type="InterPro" id="IPR046358">
    <property type="entry name" value="Flagellin_C"/>
</dbReference>
<dbReference type="NCBIfam" id="TIGR02550">
    <property type="entry name" value="flagell_flgL"/>
    <property type="match status" value="1"/>
</dbReference>
<keyword evidence="7" id="KW-0969">Cilium</keyword>
<evidence type="ECO:0000256" key="4">
    <source>
        <dbReference type="ARBA" id="ARBA00023143"/>
    </source>
</evidence>
<name>B1XWI8_LEPCP</name>
<dbReference type="GO" id="GO:0005576">
    <property type="term" value="C:extracellular region"/>
    <property type="evidence" value="ECO:0007669"/>
    <property type="project" value="UniProtKB-SubCell"/>
</dbReference>
<dbReference type="Pfam" id="PF00700">
    <property type="entry name" value="Flagellin_C"/>
    <property type="match status" value="1"/>
</dbReference>
<dbReference type="PANTHER" id="PTHR42792:SF1">
    <property type="entry name" value="FLAGELLAR HOOK-ASSOCIATED PROTEIN 3"/>
    <property type="match status" value="1"/>
</dbReference>
<dbReference type="GO" id="GO:0005198">
    <property type="term" value="F:structural molecule activity"/>
    <property type="evidence" value="ECO:0007669"/>
    <property type="project" value="InterPro"/>
</dbReference>
<dbReference type="KEGG" id="lch:Lcho_2724"/>
<proteinExistence type="inferred from homology"/>
<dbReference type="AlphaFoldDB" id="B1XWI8"/>
<dbReference type="PRINTS" id="PR00207">
    <property type="entry name" value="FLAGELLIN"/>
</dbReference>
<dbReference type="EMBL" id="CP001013">
    <property type="protein sequence ID" value="ACB34989.1"/>
    <property type="molecule type" value="Genomic_DNA"/>
</dbReference>
<evidence type="ECO:0000259" key="6">
    <source>
        <dbReference type="Pfam" id="PF00700"/>
    </source>
</evidence>
<dbReference type="InterPro" id="IPR001492">
    <property type="entry name" value="Flagellin"/>
</dbReference>
<dbReference type="RefSeq" id="WP_012347743.1">
    <property type="nucleotide sequence ID" value="NC_010524.1"/>
</dbReference>
<feature type="domain" description="Flagellin N-terminal" evidence="5">
    <location>
        <begin position="3"/>
        <end position="139"/>
    </location>
</feature>
<gene>
    <name evidence="7" type="ordered locus">Lcho_2724</name>
</gene>
<dbReference type="STRING" id="395495.Lcho_2724"/>
<keyword evidence="4" id="KW-0975">Bacterial flagellum</keyword>
<comment type="similarity">
    <text evidence="3">Belongs to the bacterial flagellin family.</text>
</comment>
<dbReference type="Gene3D" id="1.20.1330.10">
    <property type="entry name" value="f41 fragment of flagellin, N-terminal domain"/>
    <property type="match status" value="1"/>
</dbReference>
<dbReference type="HOGENOM" id="CLU_024437_5_0_4"/>
<dbReference type="InterPro" id="IPR001029">
    <property type="entry name" value="Flagellin_N"/>
</dbReference>
<comment type="subcellular location">
    <subcellularLocation>
        <location evidence="1">Bacterial flagellum</location>
    </subcellularLocation>
    <subcellularLocation>
        <location evidence="2">Secreted</location>
    </subcellularLocation>
</comment>
<organism evidence="7 8">
    <name type="scientific">Leptothrix cholodnii (strain ATCC 51168 / LMG 8142 / SP-6)</name>
    <name type="common">Leptothrix discophora (strain SP-6)</name>
    <dbReference type="NCBI Taxonomy" id="395495"/>
    <lineage>
        <taxon>Bacteria</taxon>
        <taxon>Pseudomonadati</taxon>
        <taxon>Pseudomonadota</taxon>
        <taxon>Betaproteobacteria</taxon>
        <taxon>Burkholderiales</taxon>
        <taxon>Sphaerotilaceae</taxon>
        <taxon>Leptothrix</taxon>
    </lineage>
</organism>
<dbReference type="Proteomes" id="UP000001693">
    <property type="component" value="Chromosome"/>
</dbReference>
<keyword evidence="8" id="KW-1185">Reference proteome</keyword>
<dbReference type="GO" id="GO:0009424">
    <property type="term" value="C:bacterial-type flagellum hook"/>
    <property type="evidence" value="ECO:0007669"/>
    <property type="project" value="InterPro"/>
</dbReference>
<evidence type="ECO:0000313" key="7">
    <source>
        <dbReference type="EMBL" id="ACB34989.1"/>
    </source>
</evidence>
<dbReference type="GO" id="GO:0071973">
    <property type="term" value="P:bacterial-type flagellum-dependent cell motility"/>
    <property type="evidence" value="ECO:0007669"/>
    <property type="project" value="InterPro"/>
</dbReference>
<evidence type="ECO:0000256" key="1">
    <source>
        <dbReference type="ARBA" id="ARBA00004365"/>
    </source>
</evidence>
<dbReference type="InterPro" id="IPR013384">
    <property type="entry name" value="Flagell_FlgL"/>
</dbReference>
<dbReference type="PANTHER" id="PTHR42792">
    <property type="entry name" value="FLAGELLIN"/>
    <property type="match status" value="1"/>
</dbReference>
<sequence length="405" mass="42130">MRVSTASTYESSINTLQRRQQELSLAQGQLTSGKKIGKPSDDPTGAARAERALIEQTRGETTLRVIDASRNAMTLSEGALGDAVDLVQTAREALMAAGNGSYTAGERKAVALQLSELRNQLLNVANQQDGNGGYLFGGQGVQTAPFLDAVGGVDYASTGGQINGATDERLPLSVDGQQIWLQARSGNGVFTTAADAANSGSGWVNAGQVTDPAAYTGKSYEVSFSAGAGGALEYSITDSDGASIASNQPYSAGKAITDVPGVAFTISGTPSATGTPPDRFTVAPSQPELSVFDALDRALAVLNDPNANPGQVMQGVNAGLRDMDQALSSFSSARAMVGETLNRLDGVGDRTDARILSSKTTRSNAEDLDMVEAISDFSNKQTSYQAALQSYAQVQKLSLFNYIGN</sequence>
<evidence type="ECO:0000313" key="8">
    <source>
        <dbReference type="Proteomes" id="UP000001693"/>
    </source>
</evidence>
<accession>B1XWI8</accession>
<evidence type="ECO:0000256" key="2">
    <source>
        <dbReference type="ARBA" id="ARBA00004613"/>
    </source>
</evidence>
<dbReference type="OrthoDB" id="9768249at2"/>
<protein>
    <submittedName>
        <fullName evidence="7">Flagellar hook-associated protein 3</fullName>
    </submittedName>
</protein>
<keyword evidence="7" id="KW-0282">Flagellum</keyword>
<dbReference type="Pfam" id="PF00669">
    <property type="entry name" value="Flagellin_N"/>
    <property type="match status" value="1"/>
</dbReference>
<dbReference type="eggNOG" id="COG1344">
    <property type="taxonomic scope" value="Bacteria"/>
</dbReference>
<evidence type="ECO:0000256" key="3">
    <source>
        <dbReference type="ARBA" id="ARBA00005709"/>
    </source>
</evidence>
<reference evidence="7 8" key="1">
    <citation type="submission" date="2008-03" db="EMBL/GenBank/DDBJ databases">
        <title>Complete sequence of Leptothrix cholodnii SP-6.</title>
        <authorList>
            <consortium name="US DOE Joint Genome Institute"/>
            <person name="Copeland A."/>
            <person name="Lucas S."/>
            <person name="Lapidus A."/>
            <person name="Glavina del Rio T."/>
            <person name="Dalin E."/>
            <person name="Tice H."/>
            <person name="Bruce D."/>
            <person name="Goodwin L."/>
            <person name="Pitluck S."/>
            <person name="Chertkov O."/>
            <person name="Brettin T."/>
            <person name="Detter J.C."/>
            <person name="Han C."/>
            <person name="Kuske C.R."/>
            <person name="Schmutz J."/>
            <person name="Larimer F."/>
            <person name="Land M."/>
            <person name="Hauser L."/>
            <person name="Kyrpides N."/>
            <person name="Lykidis A."/>
            <person name="Emerson D."/>
            <person name="Richardson P."/>
        </authorList>
    </citation>
    <scope>NUCLEOTIDE SEQUENCE [LARGE SCALE GENOMIC DNA]</scope>
    <source>
        <strain evidence="8">ATCC 51168 / LMG 8142 / SP-6</strain>
    </source>
</reference>